<dbReference type="SUPFAM" id="SSF52058">
    <property type="entry name" value="L domain-like"/>
    <property type="match status" value="1"/>
</dbReference>
<dbReference type="Gene3D" id="3.80.10.10">
    <property type="entry name" value="Ribonuclease Inhibitor"/>
    <property type="match status" value="1"/>
</dbReference>
<keyword evidence="1" id="KW-0812">Transmembrane</keyword>
<name>A0A9W6YHB1_9STRA</name>
<sequence>MLCSEIRSFDLLIAVACPMIILLYCLNTFTFPRDKFAINLEVFPPGWFEQQASVVANPVQTAVIYKSLKSLRITSVYEFFARMGIHVTLFIRLRQLVISIQEPKWQRSRVYPSCHRFAAFFFIVFAGLLFFFVEESMRTSTQACAPHPECTVNARRWTLMESREVTYCPCLIMIDRDIAPKTYAEWEMPHDITEKVAQLAFSGDLQTLQLTNRYLPVLPEELRRCKGMRHFHLEGKFSSPVVSLPDDMFDGMSSLTFIHFALFLPMKRLPSFKGLINLKSLTLAVFLALEELPALDSLHHLEKLLVTCIPSLTTLPDLSPVKNVKSLILTDRGTWCCNGFLGECNVDHPMCQVHPLWGTPAATCLSASGPRATPGTLALIAKHPENVCTGLLRPGSLEGPPTEASMNPCKGTLYRQCVDPSGVESMCYNARFMGIACDTNPFPIKMRRLQIARGVGDPCDPEYEAWLGCK</sequence>
<dbReference type="Pfam" id="PF26605">
    <property type="entry name" value="WLGC"/>
    <property type="match status" value="1"/>
</dbReference>
<accession>A0A9W6YHB1</accession>
<protein>
    <submittedName>
        <fullName evidence="3">Unnamed protein product</fullName>
    </submittedName>
</protein>
<reference evidence="3" key="1">
    <citation type="submission" date="2023-04" db="EMBL/GenBank/DDBJ databases">
        <title>Phytophthora fragariaefolia NBRC 109709.</title>
        <authorList>
            <person name="Ichikawa N."/>
            <person name="Sato H."/>
            <person name="Tonouchi N."/>
        </authorList>
    </citation>
    <scope>NUCLEOTIDE SEQUENCE</scope>
    <source>
        <strain evidence="3">NBRC 109709</strain>
    </source>
</reference>
<gene>
    <name evidence="3" type="ORF">Pfra01_002780800</name>
</gene>
<evidence type="ECO:0000313" key="4">
    <source>
        <dbReference type="Proteomes" id="UP001165121"/>
    </source>
</evidence>
<dbReference type="InterPro" id="IPR032675">
    <property type="entry name" value="LRR_dom_sf"/>
</dbReference>
<keyword evidence="1" id="KW-1133">Transmembrane helix</keyword>
<feature type="domain" description="WLGC" evidence="2">
    <location>
        <begin position="405"/>
        <end position="470"/>
    </location>
</feature>
<dbReference type="AlphaFoldDB" id="A0A9W6YHB1"/>
<dbReference type="OrthoDB" id="108513at2759"/>
<dbReference type="Proteomes" id="UP001165121">
    <property type="component" value="Unassembled WGS sequence"/>
</dbReference>
<evidence type="ECO:0000256" key="1">
    <source>
        <dbReference type="SAM" id="Phobius"/>
    </source>
</evidence>
<dbReference type="EMBL" id="BSXT01007494">
    <property type="protein sequence ID" value="GMF63793.1"/>
    <property type="molecule type" value="Genomic_DNA"/>
</dbReference>
<organism evidence="3 4">
    <name type="scientific">Phytophthora fragariaefolia</name>
    <dbReference type="NCBI Taxonomy" id="1490495"/>
    <lineage>
        <taxon>Eukaryota</taxon>
        <taxon>Sar</taxon>
        <taxon>Stramenopiles</taxon>
        <taxon>Oomycota</taxon>
        <taxon>Peronosporomycetes</taxon>
        <taxon>Peronosporales</taxon>
        <taxon>Peronosporaceae</taxon>
        <taxon>Phytophthora</taxon>
    </lineage>
</organism>
<proteinExistence type="predicted"/>
<evidence type="ECO:0000259" key="2">
    <source>
        <dbReference type="Pfam" id="PF26605"/>
    </source>
</evidence>
<feature type="transmembrane region" description="Helical" evidence="1">
    <location>
        <begin position="114"/>
        <end position="133"/>
    </location>
</feature>
<keyword evidence="4" id="KW-1185">Reference proteome</keyword>
<dbReference type="InterPro" id="IPR058256">
    <property type="entry name" value="WLGC"/>
</dbReference>
<keyword evidence="1" id="KW-0472">Membrane</keyword>
<comment type="caution">
    <text evidence="3">The sequence shown here is derived from an EMBL/GenBank/DDBJ whole genome shotgun (WGS) entry which is preliminary data.</text>
</comment>
<evidence type="ECO:0000313" key="3">
    <source>
        <dbReference type="EMBL" id="GMF63793.1"/>
    </source>
</evidence>
<feature type="transmembrane region" description="Helical" evidence="1">
    <location>
        <begin position="12"/>
        <end position="31"/>
    </location>
</feature>